<dbReference type="InterPro" id="IPR039425">
    <property type="entry name" value="RNA_pol_sigma-70-like"/>
</dbReference>
<dbReference type="Gene3D" id="1.10.10.10">
    <property type="entry name" value="Winged helix-like DNA-binding domain superfamily/Winged helix DNA-binding domain"/>
    <property type="match status" value="1"/>
</dbReference>
<dbReference type="InterPro" id="IPR007627">
    <property type="entry name" value="RNA_pol_sigma70_r2"/>
</dbReference>
<comment type="similarity">
    <text evidence="1">Belongs to the sigma-70 factor family. ECF subfamily.</text>
</comment>
<sequence>MTEPDADFAAYFAGQVGSVRRIAYALCGDWHTADDLVQITFVKLYPRWRRVRDGSVDAYVRRILVNTYLSHVRKHRREKVVAEVPDAPAPQLDTHEDLGQALRRLPAQQRAVVVLRHLEDLSIADVAEVLQLAEGTVKSQSARGIAALRAVMSRSVQPKEL</sequence>
<evidence type="ECO:0000259" key="6">
    <source>
        <dbReference type="Pfam" id="PF04542"/>
    </source>
</evidence>
<dbReference type="InterPro" id="IPR013249">
    <property type="entry name" value="RNA_pol_sigma70_r4_t2"/>
</dbReference>
<dbReference type="Gene3D" id="1.10.1740.10">
    <property type="match status" value="1"/>
</dbReference>
<evidence type="ECO:0000256" key="2">
    <source>
        <dbReference type="ARBA" id="ARBA00023015"/>
    </source>
</evidence>
<name>A0ABQ3X1R3_9ACTN</name>
<evidence type="ECO:0000256" key="5">
    <source>
        <dbReference type="ARBA" id="ARBA00023163"/>
    </source>
</evidence>
<proteinExistence type="inferred from homology"/>
<keyword evidence="9" id="KW-1185">Reference proteome</keyword>
<evidence type="ECO:0000313" key="9">
    <source>
        <dbReference type="Proteomes" id="UP000612282"/>
    </source>
</evidence>
<protein>
    <submittedName>
        <fullName evidence="8">DNA-directed RNA polymerase sigma-70 factor</fullName>
    </submittedName>
</protein>
<evidence type="ECO:0000313" key="8">
    <source>
        <dbReference type="EMBL" id="GID52350.1"/>
    </source>
</evidence>
<dbReference type="InterPro" id="IPR013324">
    <property type="entry name" value="RNA_pol_sigma_r3/r4-like"/>
</dbReference>
<dbReference type="NCBIfam" id="TIGR02983">
    <property type="entry name" value="SigE-fam_strep"/>
    <property type="match status" value="1"/>
</dbReference>
<keyword evidence="3" id="KW-0731">Sigma factor</keyword>
<evidence type="ECO:0000259" key="7">
    <source>
        <dbReference type="Pfam" id="PF08281"/>
    </source>
</evidence>
<keyword evidence="4" id="KW-0238">DNA-binding</keyword>
<dbReference type="EMBL" id="BOMG01000014">
    <property type="protein sequence ID" value="GID52350.1"/>
    <property type="molecule type" value="Genomic_DNA"/>
</dbReference>
<organism evidence="8 9">
    <name type="scientific">Actinoplanes couchii</name>
    <dbReference type="NCBI Taxonomy" id="403638"/>
    <lineage>
        <taxon>Bacteria</taxon>
        <taxon>Bacillati</taxon>
        <taxon>Actinomycetota</taxon>
        <taxon>Actinomycetes</taxon>
        <taxon>Micromonosporales</taxon>
        <taxon>Micromonosporaceae</taxon>
        <taxon>Actinoplanes</taxon>
    </lineage>
</organism>
<dbReference type="PANTHER" id="PTHR43133">
    <property type="entry name" value="RNA POLYMERASE ECF-TYPE SIGMA FACTO"/>
    <property type="match status" value="1"/>
</dbReference>
<evidence type="ECO:0000256" key="1">
    <source>
        <dbReference type="ARBA" id="ARBA00010641"/>
    </source>
</evidence>
<evidence type="ECO:0000256" key="3">
    <source>
        <dbReference type="ARBA" id="ARBA00023082"/>
    </source>
</evidence>
<feature type="domain" description="RNA polymerase sigma-70 region 2" evidence="6">
    <location>
        <begin position="19"/>
        <end position="77"/>
    </location>
</feature>
<dbReference type="InterPro" id="IPR014284">
    <property type="entry name" value="RNA_pol_sigma-70_dom"/>
</dbReference>
<dbReference type="Proteomes" id="UP000612282">
    <property type="component" value="Unassembled WGS sequence"/>
</dbReference>
<comment type="caution">
    <text evidence="8">The sequence shown here is derived from an EMBL/GenBank/DDBJ whole genome shotgun (WGS) entry which is preliminary data.</text>
</comment>
<accession>A0ABQ3X1R3</accession>
<dbReference type="Pfam" id="PF08281">
    <property type="entry name" value="Sigma70_r4_2"/>
    <property type="match status" value="1"/>
</dbReference>
<keyword evidence="8" id="KW-0240">DNA-directed RNA polymerase</keyword>
<keyword evidence="2" id="KW-0805">Transcription regulation</keyword>
<dbReference type="PANTHER" id="PTHR43133:SF50">
    <property type="entry name" value="ECF RNA POLYMERASE SIGMA FACTOR SIGM"/>
    <property type="match status" value="1"/>
</dbReference>
<dbReference type="InterPro" id="IPR014325">
    <property type="entry name" value="RNA_pol_sigma-E_actinobac"/>
</dbReference>
<gene>
    <name evidence="8" type="primary">rpoE_1</name>
    <name evidence="8" type="ORF">Aco03nite_007540</name>
</gene>
<feature type="domain" description="RNA polymerase sigma factor 70 region 4 type 2" evidence="7">
    <location>
        <begin position="96"/>
        <end position="148"/>
    </location>
</feature>
<reference evidence="8 9" key="1">
    <citation type="submission" date="2021-01" db="EMBL/GenBank/DDBJ databases">
        <title>Whole genome shotgun sequence of Actinoplanes couchii NBRC 106145.</title>
        <authorList>
            <person name="Komaki H."/>
            <person name="Tamura T."/>
        </authorList>
    </citation>
    <scope>NUCLEOTIDE SEQUENCE [LARGE SCALE GENOMIC DNA]</scope>
    <source>
        <strain evidence="8 9">NBRC 106145</strain>
    </source>
</reference>
<dbReference type="RefSeq" id="WP_203793149.1">
    <property type="nucleotide sequence ID" value="NZ_BAAAQE010000054.1"/>
</dbReference>
<dbReference type="GO" id="GO:0000428">
    <property type="term" value="C:DNA-directed RNA polymerase complex"/>
    <property type="evidence" value="ECO:0007669"/>
    <property type="project" value="UniProtKB-KW"/>
</dbReference>
<dbReference type="SUPFAM" id="SSF88659">
    <property type="entry name" value="Sigma3 and sigma4 domains of RNA polymerase sigma factors"/>
    <property type="match status" value="1"/>
</dbReference>
<dbReference type="NCBIfam" id="TIGR02937">
    <property type="entry name" value="sigma70-ECF"/>
    <property type="match status" value="1"/>
</dbReference>
<dbReference type="InterPro" id="IPR013325">
    <property type="entry name" value="RNA_pol_sigma_r2"/>
</dbReference>
<dbReference type="CDD" id="cd06171">
    <property type="entry name" value="Sigma70_r4"/>
    <property type="match status" value="1"/>
</dbReference>
<dbReference type="Pfam" id="PF04542">
    <property type="entry name" value="Sigma70_r2"/>
    <property type="match status" value="1"/>
</dbReference>
<evidence type="ECO:0000256" key="4">
    <source>
        <dbReference type="ARBA" id="ARBA00023125"/>
    </source>
</evidence>
<keyword evidence="5" id="KW-0804">Transcription</keyword>
<dbReference type="InterPro" id="IPR036388">
    <property type="entry name" value="WH-like_DNA-bd_sf"/>
</dbReference>
<dbReference type="SUPFAM" id="SSF88946">
    <property type="entry name" value="Sigma2 domain of RNA polymerase sigma factors"/>
    <property type="match status" value="1"/>
</dbReference>